<accession>A0ABS3ATJ5</accession>
<organism evidence="2 3">
    <name type="scientific">Desulfotalea psychrophila</name>
    <dbReference type="NCBI Taxonomy" id="84980"/>
    <lineage>
        <taxon>Bacteria</taxon>
        <taxon>Pseudomonadati</taxon>
        <taxon>Thermodesulfobacteriota</taxon>
        <taxon>Desulfobulbia</taxon>
        <taxon>Desulfobulbales</taxon>
        <taxon>Desulfocapsaceae</taxon>
        <taxon>Desulfotalea</taxon>
    </lineage>
</organism>
<gene>
    <name evidence="2" type="ORF">JYU06_02750</name>
</gene>
<evidence type="ECO:0000313" key="3">
    <source>
        <dbReference type="Proteomes" id="UP000717534"/>
    </source>
</evidence>
<proteinExistence type="predicted"/>
<dbReference type="InterPro" id="IPR001584">
    <property type="entry name" value="Integrase_cat-core"/>
</dbReference>
<keyword evidence="3" id="KW-1185">Reference proteome</keyword>
<dbReference type="InterPro" id="IPR012337">
    <property type="entry name" value="RNaseH-like_sf"/>
</dbReference>
<evidence type="ECO:0000313" key="2">
    <source>
        <dbReference type="EMBL" id="MBN4068429.1"/>
    </source>
</evidence>
<dbReference type="SUPFAM" id="SSF53098">
    <property type="entry name" value="Ribonuclease H-like"/>
    <property type="match status" value="1"/>
</dbReference>
<comment type="caution">
    <text evidence="2">The sequence shown here is derived from an EMBL/GenBank/DDBJ whole genome shotgun (WGS) entry which is preliminary data.</text>
</comment>
<reference evidence="2 3" key="1">
    <citation type="submission" date="2021-02" db="EMBL/GenBank/DDBJ databases">
        <title>Activity-based single-cell genomes from oceanic crustal fluid captures similar information to metagenomic and metatranscriptomic surveys with orders of magnitude less sampling.</title>
        <authorList>
            <person name="D'Angelo T.S."/>
            <person name="Orcutt B.N."/>
        </authorList>
    </citation>
    <scope>NUCLEOTIDE SEQUENCE [LARGE SCALE GENOMIC DNA]</scope>
    <source>
        <strain evidence="2">AH-315-G02</strain>
    </source>
</reference>
<sequence>MKQTVTLARISTATGIHRTSVQRKLDKNETPFIWHNGISGKEKRYFASNLPRNLRFDLAKDKATPATEDLNLQNKAAQVGTAAAHKMLEDAAEEKERLQMAKEDGLAVFDHQPEMRKAEAWARHDFLSACSNFVLAARYKIRKGSTHSKKGSLVFIENYNGGHINLGDDIHQVVGEKISYSTLNRWRKSYDKLGLIGLVNNYHNPNKGKSSLSKDHKEYIVGLVTDNPMIKVTNIEKGLQGHFGFSIPSYAVINRYYEKWIRDHRMQYEHLTNPDKWKNHSMVAYGSASETIIRLNQMWEADSTPADLMLTDGRYNLINTIDIFSRRVKFHVCKTSKASAIAALTRRCIIDWGVPEIIKTDNGQDYKSKYLRQVIKGLGVEQIFCKPFSGEEKPHSERVFKTFLHSIVEMMPEYIGHNVSERQAIEARRSFADRIMKKGGDPVEANISSEELQRICDEWTEYIYHHDKHGGLNGKKPIEMVRAWNKPIRHISNMRALDMLLMQAPTDGGKRKIGKKGVKVDGKYYHSVEMTEHKGQVKVLLDPTDMGTIYLYQKDTLGEMRFLCIGINPDWYGIDKAEFASMSKRHQMKFIKASKRELTKKAKELGTKNAYKEYMERRKSQVDNIVELPQKTVDYTTTGLEEAERAAKAVIAEQSAQEGMDNQADDLNIEIDPARAETVKPKKGKVMQLIQSDTEIYQGIRERVQSTDRKLNRTEYDFLTTYYATTSGKSFMLLEGDFRVTAGLKEAQAEQ</sequence>
<dbReference type="InterPro" id="IPR015378">
    <property type="entry name" value="Transposase-like_Mu_C"/>
</dbReference>
<feature type="domain" description="Integrase catalytic" evidence="1">
    <location>
        <begin position="285"/>
        <end position="485"/>
    </location>
</feature>
<dbReference type="EMBL" id="JAFITO010000015">
    <property type="protein sequence ID" value="MBN4068429.1"/>
    <property type="molecule type" value="Genomic_DNA"/>
</dbReference>
<dbReference type="Pfam" id="PF09299">
    <property type="entry name" value="Mu-transpos_C"/>
    <property type="match status" value="1"/>
</dbReference>
<dbReference type="Gene3D" id="3.30.420.10">
    <property type="entry name" value="Ribonuclease H-like superfamily/Ribonuclease H"/>
    <property type="match status" value="1"/>
</dbReference>
<dbReference type="PROSITE" id="PS50994">
    <property type="entry name" value="INTEGRASE"/>
    <property type="match status" value="1"/>
</dbReference>
<evidence type="ECO:0000259" key="1">
    <source>
        <dbReference type="PROSITE" id="PS50994"/>
    </source>
</evidence>
<dbReference type="InterPro" id="IPR036397">
    <property type="entry name" value="RNaseH_sf"/>
</dbReference>
<protein>
    <submittedName>
        <fullName evidence="2">Transposase family protein</fullName>
    </submittedName>
</protein>
<dbReference type="Proteomes" id="UP000717534">
    <property type="component" value="Unassembled WGS sequence"/>
</dbReference>
<name>A0ABS3ATJ5_9BACT</name>
<dbReference type="Pfam" id="PF00665">
    <property type="entry name" value="rve"/>
    <property type="match status" value="1"/>
</dbReference>